<dbReference type="Proteomes" id="UP000030745">
    <property type="component" value="Unassembled WGS sequence"/>
</dbReference>
<name>A0A067CFA1_SAPPC</name>
<feature type="repeat" description="RCC1" evidence="2">
    <location>
        <begin position="303"/>
        <end position="352"/>
    </location>
</feature>
<dbReference type="STRING" id="695850.A0A067CFA1"/>
<dbReference type="KEGG" id="spar:SPRG_05982"/>
<dbReference type="EMBL" id="KK583206">
    <property type="protein sequence ID" value="KDO29444.1"/>
    <property type="molecule type" value="Genomic_DNA"/>
</dbReference>
<proteinExistence type="predicted"/>
<sequence length="728" mass="79615">MKRRPPPKSEQAKRAFLRRLGSEITKASTVVQDAWSPGHNFYSTTEVRSWGSGSHGQLGLGDDRHRLAPEIVLELYRISTDHRKLQLSCSELFTVAVNDEGHVYLWGRPPTDTTLPTTARLPERVPGLDGVVIQSVASGSGHIGLLSAAGAVYTWGQGAGGRLGHGDEHSVAIPKRIQHMPTTAAIHQVACGAEHTLVLDATGRAFGFGSNRAGQLGTGSYCNSNEPLLVASPVRFASIVCGMNHSGAVSLDHAVYTWGWGEKGRLGLGSDESLHTPTRIESLRDVKQLSFGGAHSLALTNSRKVYAWGWGAFGQLGLGHCSDSSVPKLVKSLDDIEQVACGFGHSAAVSFAGRLYLWGFGEEGQLGTGDEGNRDVPQLVWTHASGGATDPPKVLQITLGKVHSIGIAELSMSASQRAKLNPDTIRAAAKRIQRTVRRFLRCSRVRRRHAAHTLARQAQLERERVEASRQLVADEEAQRKRDEQAKCDALQAVAAAKRARKMLEARLTVATRLQAVVRGAPTKAARLESEKREREARRLQAAAVADAAHRQRRDKEIADAKAKARAKGKVVDAVVGPRKDKRRLNEAQLRKVAAALNASREDRDKTRQELMEQKRLLEVKEHEKALLAAKADAEKRERLFRKSLTHAPHVRGSLSSSVRALHIAETYRVLPGDIKPHYVLDDSATDPATSLPMEDGCQSTSKYRIFRDIRRPSITGLKSPRDEPNQRS</sequence>
<dbReference type="GeneID" id="24128351"/>
<dbReference type="SUPFAM" id="SSF50985">
    <property type="entry name" value="RCC1/BLIP-II"/>
    <property type="match status" value="2"/>
</dbReference>
<evidence type="ECO:0000256" key="2">
    <source>
        <dbReference type="PROSITE-ProRule" id="PRU00235"/>
    </source>
</evidence>
<evidence type="ECO:0000313" key="5">
    <source>
        <dbReference type="EMBL" id="KDO29444.1"/>
    </source>
</evidence>
<dbReference type="PROSITE" id="PS00626">
    <property type="entry name" value="RCC1_2"/>
    <property type="match status" value="2"/>
</dbReference>
<dbReference type="Pfam" id="PF25390">
    <property type="entry name" value="WD40_RLD"/>
    <property type="match status" value="1"/>
</dbReference>
<dbReference type="InterPro" id="IPR051210">
    <property type="entry name" value="Ub_ligase/GEF_domain"/>
</dbReference>
<organism evidence="5 6">
    <name type="scientific">Saprolegnia parasitica (strain CBS 223.65)</name>
    <dbReference type="NCBI Taxonomy" id="695850"/>
    <lineage>
        <taxon>Eukaryota</taxon>
        <taxon>Sar</taxon>
        <taxon>Stramenopiles</taxon>
        <taxon>Oomycota</taxon>
        <taxon>Saprolegniomycetes</taxon>
        <taxon>Saprolegniales</taxon>
        <taxon>Saprolegniaceae</taxon>
        <taxon>Saprolegnia</taxon>
    </lineage>
</organism>
<keyword evidence="1" id="KW-0677">Repeat</keyword>
<feature type="repeat" description="RCC1" evidence="2">
    <location>
        <begin position="253"/>
        <end position="302"/>
    </location>
</feature>
<reference evidence="5 6" key="1">
    <citation type="journal article" date="2013" name="PLoS Genet.">
        <title>Distinctive expansion of potential virulence genes in the genome of the oomycete fish pathogen Saprolegnia parasitica.</title>
        <authorList>
            <person name="Jiang R.H."/>
            <person name="de Bruijn I."/>
            <person name="Haas B.J."/>
            <person name="Belmonte R."/>
            <person name="Lobach L."/>
            <person name="Christie J."/>
            <person name="van den Ackerveken G."/>
            <person name="Bottin A."/>
            <person name="Bulone V."/>
            <person name="Diaz-Moreno S.M."/>
            <person name="Dumas B."/>
            <person name="Fan L."/>
            <person name="Gaulin E."/>
            <person name="Govers F."/>
            <person name="Grenville-Briggs L.J."/>
            <person name="Horner N.R."/>
            <person name="Levin J.Z."/>
            <person name="Mammella M."/>
            <person name="Meijer H.J."/>
            <person name="Morris P."/>
            <person name="Nusbaum C."/>
            <person name="Oome S."/>
            <person name="Phillips A.J."/>
            <person name="van Rooyen D."/>
            <person name="Rzeszutek E."/>
            <person name="Saraiva M."/>
            <person name="Secombes C.J."/>
            <person name="Seidl M.F."/>
            <person name="Snel B."/>
            <person name="Stassen J.H."/>
            <person name="Sykes S."/>
            <person name="Tripathy S."/>
            <person name="van den Berg H."/>
            <person name="Vega-Arreguin J.C."/>
            <person name="Wawra S."/>
            <person name="Young S.K."/>
            <person name="Zeng Q."/>
            <person name="Dieguez-Uribeondo J."/>
            <person name="Russ C."/>
            <person name="Tyler B.M."/>
            <person name="van West P."/>
        </authorList>
    </citation>
    <scope>NUCLEOTIDE SEQUENCE [LARGE SCALE GENOMIC DNA]</scope>
    <source>
        <strain evidence="5 6">CBS 223.65</strain>
    </source>
</reference>
<dbReference type="PANTHER" id="PTHR22870">
    <property type="entry name" value="REGULATOR OF CHROMOSOME CONDENSATION"/>
    <property type="match status" value="1"/>
</dbReference>
<evidence type="ECO:0000313" key="6">
    <source>
        <dbReference type="Proteomes" id="UP000030745"/>
    </source>
</evidence>
<evidence type="ECO:0000259" key="4">
    <source>
        <dbReference type="Pfam" id="PF25390"/>
    </source>
</evidence>
<dbReference type="OrthoDB" id="10256179at2759"/>
<dbReference type="InterPro" id="IPR000408">
    <property type="entry name" value="Reg_chr_condens"/>
</dbReference>
<feature type="repeat" description="RCC1" evidence="2">
    <location>
        <begin position="203"/>
        <end position="252"/>
    </location>
</feature>
<feature type="coiled-coil region" evidence="3">
    <location>
        <begin position="596"/>
        <end position="623"/>
    </location>
</feature>
<protein>
    <recommendedName>
        <fullName evidence="4">RCC1-like domain-containing protein</fullName>
    </recommendedName>
</protein>
<dbReference type="InterPro" id="IPR009091">
    <property type="entry name" value="RCC1/BLIP-II"/>
</dbReference>
<dbReference type="Gene3D" id="2.130.10.30">
    <property type="entry name" value="Regulator of chromosome condensation 1/beta-lactamase-inhibitor protein II"/>
    <property type="match status" value="2"/>
</dbReference>
<keyword evidence="3" id="KW-0175">Coiled coil</keyword>
<feature type="repeat" description="RCC1" evidence="2">
    <location>
        <begin position="45"/>
        <end position="100"/>
    </location>
</feature>
<dbReference type="VEuPathDB" id="FungiDB:SPRG_05982"/>
<dbReference type="InterPro" id="IPR058923">
    <property type="entry name" value="RCC1-like_dom"/>
</dbReference>
<dbReference type="PROSITE" id="PS50012">
    <property type="entry name" value="RCC1_3"/>
    <property type="match status" value="7"/>
</dbReference>
<gene>
    <name evidence="5" type="ORF">SPRG_05982</name>
</gene>
<evidence type="ECO:0000256" key="1">
    <source>
        <dbReference type="ARBA" id="ARBA00022737"/>
    </source>
</evidence>
<dbReference type="AlphaFoldDB" id="A0A067CFA1"/>
<dbReference type="RefSeq" id="XP_012199943.1">
    <property type="nucleotide sequence ID" value="XM_012344553.1"/>
</dbReference>
<feature type="repeat" description="RCC1" evidence="2">
    <location>
        <begin position="150"/>
        <end position="202"/>
    </location>
</feature>
<dbReference type="OMA" id="NFYSTTE"/>
<evidence type="ECO:0000256" key="3">
    <source>
        <dbReference type="SAM" id="Coils"/>
    </source>
</evidence>
<feature type="domain" description="RCC1-like" evidence="4">
    <location>
        <begin position="47"/>
        <end position="405"/>
    </location>
</feature>
<dbReference type="PANTHER" id="PTHR22870:SF466">
    <property type="entry name" value="ANKYRIN REPEAT-CONTAINING PROTEIN"/>
    <property type="match status" value="1"/>
</dbReference>
<keyword evidence="6" id="KW-1185">Reference proteome</keyword>
<dbReference type="PRINTS" id="PR00633">
    <property type="entry name" value="RCCNDNSATION"/>
</dbReference>
<feature type="repeat" description="RCC1" evidence="2">
    <location>
        <begin position="101"/>
        <end position="149"/>
    </location>
</feature>
<feature type="repeat" description="RCC1" evidence="2">
    <location>
        <begin position="353"/>
        <end position="410"/>
    </location>
</feature>
<accession>A0A067CFA1</accession>